<comment type="caution">
    <text evidence="3">The sequence shown here is derived from an EMBL/GenBank/DDBJ whole genome shotgun (WGS) entry which is preliminary data.</text>
</comment>
<evidence type="ECO:0000256" key="1">
    <source>
        <dbReference type="SAM" id="MobiDB-lite"/>
    </source>
</evidence>
<gene>
    <name evidence="3" type="ORF">LCGC14_0837610</name>
</gene>
<feature type="region of interest" description="Disordered" evidence="1">
    <location>
        <begin position="48"/>
        <end position="77"/>
    </location>
</feature>
<feature type="compositionally biased region" description="Basic and acidic residues" evidence="1">
    <location>
        <begin position="50"/>
        <end position="61"/>
    </location>
</feature>
<protein>
    <submittedName>
        <fullName evidence="3">Uncharacterized protein</fullName>
    </submittedName>
</protein>
<keyword evidence="2" id="KW-0472">Membrane</keyword>
<keyword evidence="2" id="KW-1133">Transmembrane helix</keyword>
<dbReference type="EMBL" id="LAZR01002436">
    <property type="protein sequence ID" value="KKN30084.1"/>
    <property type="molecule type" value="Genomic_DNA"/>
</dbReference>
<feature type="transmembrane region" description="Helical" evidence="2">
    <location>
        <begin position="6"/>
        <end position="25"/>
    </location>
</feature>
<evidence type="ECO:0000256" key="2">
    <source>
        <dbReference type="SAM" id="Phobius"/>
    </source>
</evidence>
<dbReference type="AlphaFoldDB" id="A0A0F9PIR2"/>
<evidence type="ECO:0000313" key="3">
    <source>
        <dbReference type="EMBL" id="KKN30084.1"/>
    </source>
</evidence>
<reference evidence="3" key="1">
    <citation type="journal article" date="2015" name="Nature">
        <title>Complex archaea that bridge the gap between prokaryotes and eukaryotes.</title>
        <authorList>
            <person name="Spang A."/>
            <person name="Saw J.H."/>
            <person name="Jorgensen S.L."/>
            <person name="Zaremba-Niedzwiedzka K."/>
            <person name="Martijn J."/>
            <person name="Lind A.E."/>
            <person name="van Eijk R."/>
            <person name="Schleper C."/>
            <person name="Guy L."/>
            <person name="Ettema T.J."/>
        </authorList>
    </citation>
    <scope>NUCLEOTIDE SEQUENCE</scope>
</reference>
<sequence length="87" mass="9594">MVSPGSALLIATIPMIVGVGAVIAVTDAVFRRNGRAVGVQHYHFIGRSGKSVERHRHEGGGRRHRHTGLHGYGRTRRSLKREITCRD</sequence>
<feature type="compositionally biased region" description="Basic residues" evidence="1">
    <location>
        <begin position="62"/>
        <end position="77"/>
    </location>
</feature>
<proteinExistence type="predicted"/>
<accession>A0A0F9PIR2</accession>
<organism evidence="3">
    <name type="scientific">marine sediment metagenome</name>
    <dbReference type="NCBI Taxonomy" id="412755"/>
    <lineage>
        <taxon>unclassified sequences</taxon>
        <taxon>metagenomes</taxon>
        <taxon>ecological metagenomes</taxon>
    </lineage>
</organism>
<name>A0A0F9PIR2_9ZZZZ</name>
<keyword evidence="2" id="KW-0812">Transmembrane</keyword>